<dbReference type="AlphaFoldDB" id="A0A3P7IH27"/>
<keyword evidence="1" id="KW-1133">Transmembrane helix</keyword>
<protein>
    <submittedName>
        <fullName evidence="2">Uncharacterized protein</fullName>
    </submittedName>
</protein>
<reference evidence="2" key="1">
    <citation type="submission" date="2018-11" db="EMBL/GenBank/DDBJ databases">
        <authorList>
            <consortium name="Pathogen Informatics"/>
        </authorList>
    </citation>
    <scope>NUCLEOTIDE SEQUENCE [LARGE SCALE GENOMIC DNA]</scope>
</reference>
<gene>
    <name evidence="2" type="ORF">TCNE_LOCUS14931</name>
</gene>
<evidence type="ECO:0000256" key="1">
    <source>
        <dbReference type="SAM" id="Phobius"/>
    </source>
</evidence>
<accession>A0A3P7IH27</accession>
<proteinExistence type="predicted"/>
<keyword evidence="1" id="KW-0812">Transmembrane</keyword>
<sequence length="138" mass="15695">MFHLFGLRELVVSAYSLIVSVIGFAITLTTSRRLRFGVVILYSVSLLVILVYLVNGERIFSIVENFRALEATHLDSTLIPVTSVLLMSTYIFIWLLAASHVFNITITVHAIVMSKRATRYSMTDKVPPYLEFRHRSLT</sequence>
<feature type="transmembrane region" description="Helical" evidence="1">
    <location>
        <begin position="36"/>
        <end position="54"/>
    </location>
</feature>
<feature type="transmembrane region" description="Helical" evidence="1">
    <location>
        <begin position="12"/>
        <end position="29"/>
    </location>
</feature>
<name>A0A3P7IH27_TOXCA</name>
<feature type="transmembrane region" description="Helical" evidence="1">
    <location>
        <begin position="91"/>
        <end position="112"/>
    </location>
</feature>
<evidence type="ECO:0000313" key="2">
    <source>
        <dbReference type="EMBL" id="VDM46252.1"/>
    </source>
</evidence>
<organism evidence="2">
    <name type="scientific">Toxocara canis</name>
    <name type="common">Canine roundworm</name>
    <dbReference type="NCBI Taxonomy" id="6265"/>
    <lineage>
        <taxon>Eukaryota</taxon>
        <taxon>Metazoa</taxon>
        <taxon>Ecdysozoa</taxon>
        <taxon>Nematoda</taxon>
        <taxon>Chromadorea</taxon>
        <taxon>Rhabditida</taxon>
        <taxon>Spirurina</taxon>
        <taxon>Ascaridomorpha</taxon>
        <taxon>Ascaridoidea</taxon>
        <taxon>Toxocaridae</taxon>
        <taxon>Toxocara</taxon>
    </lineage>
</organism>
<keyword evidence="1" id="KW-0472">Membrane</keyword>
<dbReference type="EMBL" id="UYWY01022533">
    <property type="protein sequence ID" value="VDM46252.1"/>
    <property type="molecule type" value="Genomic_DNA"/>
</dbReference>